<keyword evidence="3" id="KW-0479">Metal-binding</keyword>
<feature type="binding site" evidence="3">
    <location>
        <position position="83"/>
    </location>
    <ligand>
        <name>Cu cation</name>
        <dbReference type="ChEBI" id="CHEBI:23378"/>
    </ligand>
</feature>
<dbReference type="PANTHER" id="PTHR12151">
    <property type="entry name" value="ELECTRON TRANSPORT PROTIN SCO1/SENC FAMILY MEMBER"/>
    <property type="match status" value="1"/>
</dbReference>
<evidence type="ECO:0000313" key="8">
    <source>
        <dbReference type="Proteomes" id="UP001138757"/>
    </source>
</evidence>
<dbReference type="FunFam" id="3.40.30.10:FF:000013">
    <property type="entry name" value="Blast:Protein SCO1 homolog, mitochondrial"/>
    <property type="match status" value="1"/>
</dbReference>
<dbReference type="RefSeq" id="WP_214622045.1">
    <property type="nucleotide sequence ID" value="NZ_JAHGAW010000003.1"/>
</dbReference>
<feature type="disulfide bond" description="Redox-active" evidence="4">
    <location>
        <begin position="79"/>
        <end position="83"/>
    </location>
</feature>
<dbReference type="EMBL" id="JAHGAW010000003">
    <property type="protein sequence ID" value="MBT2186288.1"/>
    <property type="molecule type" value="Genomic_DNA"/>
</dbReference>
<evidence type="ECO:0000313" key="7">
    <source>
        <dbReference type="EMBL" id="MBT2186288.1"/>
    </source>
</evidence>
<dbReference type="InterPro" id="IPR036249">
    <property type="entry name" value="Thioredoxin-like_sf"/>
</dbReference>
<keyword evidence="4" id="KW-1015">Disulfide bond</keyword>
<dbReference type="PROSITE" id="PS51352">
    <property type="entry name" value="THIOREDOXIN_2"/>
    <property type="match status" value="1"/>
</dbReference>
<dbReference type="Gene3D" id="3.40.30.10">
    <property type="entry name" value="Glutaredoxin"/>
    <property type="match status" value="1"/>
</dbReference>
<evidence type="ECO:0000256" key="4">
    <source>
        <dbReference type="PIRSR" id="PIRSR603782-2"/>
    </source>
</evidence>
<evidence type="ECO:0000256" key="2">
    <source>
        <dbReference type="ARBA" id="ARBA00023008"/>
    </source>
</evidence>
<dbReference type="CDD" id="cd02968">
    <property type="entry name" value="SCO"/>
    <property type="match status" value="1"/>
</dbReference>
<dbReference type="PANTHER" id="PTHR12151:SF25">
    <property type="entry name" value="LINALOOL DEHYDRATASE_ISOMERASE DOMAIN-CONTAINING PROTEIN"/>
    <property type="match status" value="1"/>
</dbReference>
<dbReference type="GO" id="GO:0046872">
    <property type="term" value="F:metal ion binding"/>
    <property type="evidence" value="ECO:0007669"/>
    <property type="project" value="UniProtKB-KW"/>
</dbReference>
<feature type="chain" id="PRO_5040771221" evidence="5">
    <location>
        <begin position="36"/>
        <end position="215"/>
    </location>
</feature>
<dbReference type="InterPro" id="IPR003782">
    <property type="entry name" value="SCO1/SenC"/>
</dbReference>
<name>A0A9X1DAQ9_9SPHN</name>
<evidence type="ECO:0000259" key="6">
    <source>
        <dbReference type="PROSITE" id="PS51352"/>
    </source>
</evidence>
<feature type="signal peptide" evidence="5">
    <location>
        <begin position="1"/>
        <end position="35"/>
    </location>
</feature>
<feature type="binding site" evidence="3">
    <location>
        <position position="79"/>
    </location>
    <ligand>
        <name>Cu cation</name>
        <dbReference type="ChEBI" id="CHEBI:23378"/>
    </ligand>
</feature>
<keyword evidence="5" id="KW-0732">Signal</keyword>
<dbReference type="InterPro" id="IPR013766">
    <property type="entry name" value="Thioredoxin_domain"/>
</dbReference>
<evidence type="ECO:0000256" key="5">
    <source>
        <dbReference type="SAM" id="SignalP"/>
    </source>
</evidence>
<dbReference type="Pfam" id="PF02630">
    <property type="entry name" value="SCO1-SenC"/>
    <property type="match status" value="1"/>
</dbReference>
<comment type="similarity">
    <text evidence="1">Belongs to the SCO1/2 family.</text>
</comment>
<evidence type="ECO:0000256" key="3">
    <source>
        <dbReference type="PIRSR" id="PIRSR603782-1"/>
    </source>
</evidence>
<dbReference type="SUPFAM" id="SSF52833">
    <property type="entry name" value="Thioredoxin-like"/>
    <property type="match status" value="1"/>
</dbReference>
<accession>A0A9X1DAQ9</accession>
<feature type="binding site" evidence="3">
    <location>
        <position position="173"/>
    </location>
    <ligand>
        <name>Cu cation</name>
        <dbReference type="ChEBI" id="CHEBI:23378"/>
    </ligand>
</feature>
<organism evidence="7 8">
    <name type="scientific">Sphingobium nicotianae</name>
    <dbReference type="NCBI Taxonomy" id="2782607"/>
    <lineage>
        <taxon>Bacteria</taxon>
        <taxon>Pseudomonadati</taxon>
        <taxon>Pseudomonadota</taxon>
        <taxon>Alphaproteobacteria</taxon>
        <taxon>Sphingomonadales</taxon>
        <taxon>Sphingomonadaceae</taxon>
        <taxon>Sphingobium</taxon>
    </lineage>
</organism>
<feature type="domain" description="Thioredoxin" evidence="6">
    <location>
        <begin position="41"/>
        <end position="215"/>
    </location>
</feature>
<evidence type="ECO:0000256" key="1">
    <source>
        <dbReference type="ARBA" id="ARBA00010996"/>
    </source>
</evidence>
<sequence length="215" mass="23325">MAGHVMNKAYKNSVALLAALALAACQQSASNQSQAAPQGNLAGARIGGDFTLTDQDGKTVRWADFAGKYRIVYFGYTYCPDVCPLDLRDIMAGYRMLEKSDPVKAAKIQPIFITVDPQRDTPAVLKPYVSAFHKKLIGLTGTPEQIEAVKKAFVVVSSKEGDQKATQDYLVNHTRTPFLFGPDGKPIALVPIGEADAKEDASAVAVRDFLDQFVR</sequence>
<keyword evidence="8" id="KW-1185">Reference proteome</keyword>
<comment type="caution">
    <text evidence="7">The sequence shown here is derived from an EMBL/GenBank/DDBJ whole genome shotgun (WGS) entry which is preliminary data.</text>
</comment>
<proteinExistence type="inferred from homology"/>
<gene>
    <name evidence="7" type="ORF">KK488_04940</name>
</gene>
<protein>
    <submittedName>
        <fullName evidence="7">SCO family protein</fullName>
    </submittedName>
</protein>
<dbReference type="Proteomes" id="UP001138757">
    <property type="component" value="Unassembled WGS sequence"/>
</dbReference>
<keyword evidence="2 3" id="KW-0186">Copper</keyword>
<dbReference type="AlphaFoldDB" id="A0A9X1DAQ9"/>
<reference evidence="7" key="1">
    <citation type="submission" date="2021-05" db="EMBL/GenBank/DDBJ databases">
        <title>Genome of Sphingobium sp. strain.</title>
        <authorList>
            <person name="Fan R."/>
        </authorList>
    </citation>
    <scope>NUCLEOTIDE SEQUENCE</scope>
    <source>
        <strain evidence="7">H33</strain>
    </source>
</reference>